<name>A0A8S5RDM2_9VIRU</name>
<evidence type="ECO:0000313" key="1">
    <source>
        <dbReference type="EMBL" id="DAE29488.1"/>
    </source>
</evidence>
<proteinExistence type="predicted"/>
<organism evidence="1">
    <name type="scientific">virus sp. ctkyY8</name>
    <dbReference type="NCBI Taxonomy" id="2827995"/>
    <lineage>
        <taxon>Viruses</taxon>
    </lineage>
</organism>
<dbReference type="EMBL" id="BK059095">
    <property type="protein sequence ID" value="DAE29488.1"/>
    <property type="molecule type" value="Genomic_DNA"/>
</dbReference>
<reference evidence="1" key="1">
    <citation type="journal article" date="2021" name="Proc. Natl. Acad. Sci. U.S.A.">
        <title>A Catalog of Tens of Thousands of Viruses from Human Metagenomes Reveals Hidden Associations with Chronic Diseases.</title>
        <authorList>
            <person name="Tisza M.J."/>
            <person name="Buck C.B."/>
        </authorList>
    </citation>
    <scope>NUCLEOTIDE SEQUENCE</scope>
    <source>
        <strain evidence="1">CtkyY8</strain>
    </source>
</reference>
<accession>A0A8S5RDM2</accession>
<protein>
    <submittedName>
        <fullName evidence="1">Portal protein</fullName>
    </submittedName>
</protein>
<sequence length="63" mass="7372">MNLRKFSLELVCSVYGVNKDILGFTDTSNRSVGENQSMNYYTLIEEKENLLDEFMTKILKQIF</sequence>